<keyword evidence="2" id="KW-0805">Transcription regulation</keyword>
<dbReference type="Proteomes" id="UP001595847">
    <property type="component" value="Unassembled WGS sequence"/>
</dbReference>
<evidence type="ECO:0000313" key="7">
    <source>
        <dbReference type="EMBL" id="MFC3995600.1"/>
    </source>
</evidence>
<dbReference type="EMBL" id="JBHSBH010000004">
    <property type="protein sequence ID" value="MFC3995600.1"/>
    <property type="molecule type" value="Genomic_DNA"/>
</dbReference>
<dbReference type="SUPFAM" id="SSF46894">
    <property type="entry name" value="C-terminal effector domain of the bipartite response regulators"/>
    <property type="match status" value="1"/>
</dbReference>
<evidence type="ECO:0000259" key="6">
    <source>
        <dbReference type="PROSITE" id="PS51755"/>
    </source>
</evidence>
<evidence type="ECO:0000313" key="8">
    <source>
        <dbReference type="Proteomes" id="UP001595847"/>
    </source>
</evidence>
<dbReference type="Pfam" id="PF03704">
    <property type="entry name" value="BTAD"/>
    <property type="match status" value="1"/>
</dbReference>
<organism evidence="7 8">
    <name type="scientific">Nocardiopsis sediminis</name>
    <dbReference type="NCBI Taxonomy" id="1778267"/>
    <lineage>
        <taxon>Bacteria</taxon>
        <taxon>Bacillati</taxon>
        <taxon>Actinomycetota</taxon>
        <taxon>Actinomycetes</taxon>
        <taxon>Streptosporangiales</taxon>
        <taxon>Nocardiopsidaceae</taxon>
        <taxon>Nocardiopsis</taxon>
    </lineage>
</organism>
<protein>
    <submittedName>
        <fullName evidence="7">BTAD domain-containing putative transcriptional regulator</fullName>
    </submittedName>
</protein>
<feature type="domain" description="OmpR/PhoB-type" evidence="6">
    <location>
        <begin position="1"/>
        <end position="97"/>
    </location>
</feature>
<dbReference type="InterPro" id="IPR001867">
    <property type="entry name" value="OmpR/PhoB-type_DNA-bd"/>
</dbReference>
<gene>
    <name evidence="7" type="ORF">ACFOVU_06730</name>
</gene>
<dbReference type="CDD" id="cd15831">
    <property type="entry name" value="BTAD"/>
    <property type="match status" value="1"/>
</dbReference>
<evidence type="ECO:0000256" key="2">
    <source>
        <dbReference type="ARBA" id="ARBA00023015"/>
    </source>
</evidence>
<evidence type="ECO:0000256" key="5">
    <source>
        <dbReference type="PROSITE-ProRule" id="PRU01091"/>
    </source>
</evidence>
<dbReference type="RefSeq" id="WP_378530844.1">
    <property type="nucleotide sequence ID" value="NZ_JBHSBH010000004.1"/>
</dbReference>
<evidence type="ECO:0000256" key="4">
    <source>
        <dbReference type="ARBA" id="ARBA00023163"/>
    </source>
</evidence>
<dbReference type="InterPro" id="IPR036388">
    <property type="entry name" value="WH-like_DNA-bd_sf"/>
</dbReference>
<keyword evidence="8" id="KW-1185">Reference proteome</keyword>
<keyword evidence="4" id="KW-0804">Transcription</keyword>
<evidence type="ECO:0000256" key="3">
    <source>
        <dbReference type="ARBA" id="ARBA00023125"/>
    </source>
</evidence>
<dbReference type="InterPro" id="IPR051677">
    <property type="entry name" value="AfsR-DnrI-RedD_regulator"/>
</dbReference>
<dbReference type="PANTHER" id="PTHR35807:SF1">
    <property type="entry name" value="TRANSCRIPTIONAL REGULATOR REDD"/>
    <property type="match status" value="1"/>
</dbReference>
<dbReference type="Gene3D" id="1.10.10.10">
    <property type="entry name" value="Winged helix-like DNA-binding domain superfamily/Winged helix DNA-binding domain"/>
    <property type="match status" value="1"/>
</dbReference>
<evidence type="ECO:0000256" key="1">
    <source>
        <dbReference type="ARBA" id="ARBA00005820"/>
    </source>
</evidence>
<sequence>MRFNILGSLEIFTCDNRPLQVNASKTRQVLALLLIRNHTVVGVDTLIEELWGDDPPRSALATLRTYIHNIRRLLAEEEQPEGRDLLATRQAGYVLHVDDDQVDAKVFEQLIARGRMRLERAELEAGSADLRAAVALWRGPAIANVGFGGVLGAHAIHLEEMRIQAINLRITAEKALGRDQELIPELRSLAVTHPYNEVFHAQLIESLYRSGRRAEALQAYQRLHSNLDRDLGIAPAPEIQRLHEKLTSC</sequence>
<dbReference type="PANTHER" id="PTHR35807">
    <property type="entry name" value="TRANSCRIPTIONAL REGULATOR REDD-RELATED"/>
    <property type="match status" value="1"/>
</dbReference>
<dbReference type="SMART" id="SM01043">
    <property type="entry name" value="BTAD"/>
    <property type="match status" value="1"/>
</dbReference>
<name>A0ABV8FHL5_9ACTN</name>
<reference evidence="8" key="1">
    <citation type="journal article" date="2019" name="Int. J. Syst. Evol. Microbiol.">
        <title>The Global Catalogue of Microorganisms (GCM) 10K type strain sequencing project: providing services to taxonomists for standard genome sequencing and annotation.</title>
        <authorList>
            <consortium name="The Broad Institute Genomics Platform"/>
            <consortium name="The Broad Institute Genome Sequencing Center for Infectious Disease"/>
            <person name="Wu L."/>
            <person name="Ma J."/>
        </authorList>
    </citation>
    <scope>NUCLEOTIDE SEQUENCE [LARGE SCALE GENOMIC DNA]</scope>
    <source>
        <strain evidence="8">TBRC 1826</strain>
    </source>
</reference>
<comment type="similarity">
    <text evidence="1">Belongs to the AfsR/DnrI/RedD regulatory family.</text>
</comment>
<dbReference type="SMART" id="SM00862">
    <property type="entry name" value="Trans_reg_C"/>
    <property type="match status" value="1"/>
</dbReference>
<dbReference type="InterPro" id="IPR005158">
    <property type="entry name" value="BTAD"/>
</dbReference>
<dbReference type="PROSITE" id="PS51755">
    <property type="entry name" value="OMPR_PHOB"/>
    <property type="match status" value="1"/>
</dbReference>
<feature type="DNA-binding region" description="OmpR/PhoB-type" evidence="5">
    <location>
        <begin position="1"/>
        <end position="97"/>
    </location>
</feature>
<dbReference type="Gene3D" id="1.25.40.10">
    <property type="entry name" value="Tetratricopeptide repeat domain"/>
    <property type="match status" value="1"/>
</dbReference>
<proteinExistence type="inferred from homology"/>
<dbReference type="Pfam" id="PF00486">
    <property type="entry name" value="Trans_reg_C"/>
    <property type="match status" value="1"/>
</dbReference>
<dbReference type="InterPro" id="IPR016032">
    <property type="entry name" value="Sig_transdc_resp-reg_C-effctor"/>
</dbReference>
<dbReference type="SUPFAM" id="SSF48452">
    <property type="entry name" value="TPR-like"/>
    <property type="match status" value="1"/>
</dbReference>
<dbReference type="InterPro" id="IPR011990">
    <property type="entry name" value="TPR-like_helical_dom_sf"/>
</dbReference>
<accession>A0ABV8FHL5</accession>
<comment type="caution">
    <text evidence="7">The sequence shown here is derived from an EMBL/GenBank/DDBJ whole genome shotgun (WGS) entry which is preliminary data.</text>
</comment>
<keyword evidence="3 5" id="KW-0238">DNA-binding</keyword>